<feature type="transmembrane region" description="Helical" evidence="1">
    <location>
        <begin position="304"/>
        <end position="322"/>
    </location>
</feature>
<feature type="transmembrane region" description="Helical" evidence="1">
    <location>
        <begin position="36"/>
        <end position="53"/>
    </location>
</feature>
<organism evidence="2 3">
    <name type="scientific">Thermococcus siculi</name>
    <dbReference type="NCBI Taxonomy" id="72803"/>
    <lineage>
        <taxon>Archaea</taxon>
        <taxon>Methanobacteriati</taxon>
        <taxon>Methanobacteriota</taxon>
        <taxon>Thermococci</taxon>
        <taxon>Thermococcales</taxon>
        <taxon>Thermococcaceae</taxon>
        <taxon>Thermococcus</taxon>
    </lineage>
</organism>
<proteinExistence type="predicted"/>
<feature type="transmembrane region" description="Helical" evidence="1">
    <location>
        <begin position="213"/>
        <end position="233"/>
    </location>
</feature>
<name>A0A2Z2MM23_9EURY</name>
<feature type="transmembrane region" description="Helical" evidence="1">
    <location>
        <begin position="145"/>
        <end position="164"/>
    </location>
</feature>
<evidence type="ECO:0000313" key="3">
    <source>
        <dbReference type="Proteomes" id="UP000250125"/>
    </source>
</evidence>
<dbReference type="RefSeq" id="WP_088855923.1">
    <property type="nucleotide sequence ID" value="NZ_CP015103.1"/>
</dbReference>
<dbReference type="GeneID" id="33317645"/>
<dbReference type="Proteomes" id="UP000250125">
    <property type="component" value="Chromosome"/>
</dbReference>
<feature type="transmembrane region" description="Helical" evidence="1">
    <location>
        <begin position="65"/>
        <end position="96"/>
    </location>
</feature>
<dbReference type="EMBL" id="CP015103">
    <property type="protein sequence ID" value="ASJ08685.1"/>
    <property type="molecule type" value="Genomic_DNA"/>
</dbReference>
<evidence type="ECO:0000313" key="2">
    <source>
        <dbReference type="EMBL" id="ASJ08685.1"/>
    </source>
</evidence>
<dbReference type="Pfam" id="PF01901">
    <property type="entry name" value="O_anti_polymase"/>
    <property type="match status" value="1"/>
</dbReference>
<keyword evidence="1" id="KW-0472">Membrane</keyword>
<feature type="transmembrane region" description="Helical" evidence="1">
    <location>
        <begin position="176"/>
        <end position="201"/>
    </location>
</feature>
<keyword evidence="3" id="KW-1185">Reference proteome</keyword>
<keyword evidence="1" id="KW-1133">Transmembrane helix</keyword>
<dbReference type="OrthoDB" id="102256at2157"/>
<keyword evidence="1" id="KW-0812">Transmembrane</keyword>
<dbReference type="KEGG" id="tsl:A3L11_05365"/>
<sequence length="372" mass="40996">MRLNLVFWAAAAAYLLAALISKLAYPDLLPPPDAGPLAYALIFLVFVLFGHRFGRRLKDEHKTRLYLGVILLVLGALGWWGLLSAVAIVAITLLIIHYEAGVVARNPQNARKELRIVLLAVVLGLFIIPLAAGSIPILKPQERYSTFRLLYLAAGYFAVALISVKPDFRVFLLGELIAVVSTFRTIGLAVAIAYLLKLFQVGALSGGTKGRRYAVVGIILLGLLGVFAARYYITIQSYPGWKLGFLETLLYRPGVTYTVYERLFEMGMPLGKHGILFSTDPKGYVGSLFGRNVGYTYTIFGQPAYDFGILGLIEALFLGMALRDAERRKPTAVLAITFMTLMVPIGIDAFFLSAMAFFAYLSVEVDVWKRGH</sequence>
<reference evidence="2 3" key="1">
    <citation type="submission" date="2016-04" db="EMBL/GenBank/DDBJ databases">
        <title>Complete genome sequence of Thermococcus siculi type strain RG-20.</title>
        <authorList>
            <person name="Oger P.M."/>
        </authorList>
    </citation>
    <scope>NUCLEOTIDE SEQUENCE [LARGE SCALE GENOMIC DNA]</scope>
    <source>
        <strain evidence="2 3">RG-20</strain>
    </source>
</reference>
<feature type="transmembrane region" description="Helical" evidence="1">
    <location>
        <begin position="334"/>
        <end position="361"/>
    </location>
</feature>
<gene>
    <name evidence="2" type="ORF">A3L11_05365</name>
</gene>
<dbReference type="AlphaFoldDB" id="A0A2Z2MM23"/>
<protein>
    <recommendedName>
        <fullName evidence="4">Oligosaccharide repeat unit polymerase</fullName>
    </recommendedName>
</protein>
<evidence type="ECO:0000256" key="1">
    <source>
        <dbReference type="SAM" id="Phobius"/>
    </source>
</evidence>
<accession>A0A2Z2MM23</accession>
<feature type="transmembrane region" description="Helical" evidence="1">
    <location>
        <begin position="116"/>
        <end position="138"/>
    </location>
</feature>
<evidence type="ECO:0008006" key="4">
    <source>
        <dbReference type="Google" id="ProtNLM"/>
    </source>
</evidence>
<dbReference type="InterPro" id="IPR002760">
    <property type="entry name" value="O_anti_polymase"/>
</dbReference>